<dbReference type="Gene3D" id="3.40.50.1820">
    <property type="entry name" value="alpha/beta hydrolase"/>
    <property type="match status" value="1"/>
</dbReference>
<dbReference type="RefSeq" id="WP_059596486.1">
    <property type="nucleotide sequence ID" value="NZ_CP013387.1"/>
</dbReference>
<dbReference type="SUPFAM" id="SSF53474">
    <property type="entry name" value="alpha/beta-Hydrolases"/>
    <property type="match status" value="1"/>
</dbReference>
<dbReference type="Proteomes" id="UP000062519">
    <property type="component" value="Chromosome 2"/>
</dbReference>
<organism evidence="1 2">
    <name type="scientific">Burkholderia mayonis</name>
    <dbReference type="NCBI Taxonomy" id="1385591"/>
    <lineage>
        <taxon>Bacteria</taxon>
        <taxon>Pseudomonadati</taxon>
        <taxon>Pseudomonadota</taxon>
        <taxon>Betaproteobacteria</taxon>
        <taxon>Burkholderiales</taxon>
        <taxon>Burkholderiaceae</taxon>
        <taxon>Burkholderia</taxon>
        <taxon>pseudomallei group</taxon>
    </lineage>
</organism>
<dbReference type="KEGG" id="buu:WS70_19065"/>
<reference evidence="1 2" key="1">
    <citation type="submission" date="2015-12" db="EMBL/GenBank/DDBJ databases">
        <title>Diversity of Burkholderia near neighbor genomes.</title>
        <authorList>
            <person name="Sahl J."/>
            <person name="Wagner D."/>
            <person name="Keim P."/>
        </authorList>
    </citation>
    <scope>NUCLEOTIDE SEQUENCE [LARGE SCALE GENOMIC DNA]</scope>
    <source>
        <strain evidence="1 2">BDU6</strain>
    </source>
</reference>
<evidence type="ECO:0000313" key="2">
    <source>
        <dbReference type="Proteomes" id="UP000062519"/>
    </source>
</evidence>
<dbReference type="EMBL" id="CP013387">
    <property type="protein sequence ID" value="AOJ04002.1"/>
    <property type="molecule type" value="Genomic_DNA"/>
</dbReference>
<dbReference type="AlphaFoldDB" id="A0A1B4FK42"/>
<keyword evidence="2" id="KW-1185">Reference proteome</keyword>
<protein>
    <recommendedName>
        <fullName evidence="3">Dienelactone hydrolase domain-containing protein</fullName>
    </recommendedName>
</protein>
<evidence type="ECO:0000313" key="1">
    <source>
        <dbReference type="EMBL" id="AOJ04002.1"/>
    </source>
</evidence>
<proteinExistence type="predicted"/>
<dbReference type="InterPro" id="IPR029058">
    <property type="entry name" value="AB_hydrolase_fold"/>
</dbReference>
<name>A0A1B4FK42_9BURK</name>
<accession>A0A1B4FK42</accession>
<sequence length="236" mass="25981">MLDLYDAFLLTDDADDLARAWEGALVARPGRIVGRAADDKLPVVLHMHGAYGIGECEEVMAAISNELGLAFVAPDSFARKYRRSNCIAGTIESGTFPPADIYRRAEILHAFSELKKTPWVDANRIILSGYSEGGEAVAVWGHLVPCCAAIVTAWSCCAPAEWNWADGLRLRADLPVLQVIADGDPWFDRPGWHPALLEARESFEQVIVVGSTLHEVYRLEAAQQAYRRFMGKLGKP</sequence>
<evidence type="ECO:0008006" key="3">
    <source>
        <dbReference type="Google" id="ProtNLM"/>
    </source>
</evidence>
<gene>
    <name evidence="1" type="ORF">WS70_19065</name>
</gene>